<evidence type="ECO:0000256" key="1">
    <source>
        <dbReference type="SAM" id="MobiDB-lite"/>
    </source>
</evidence>
<evidence type="ECO:0000313" key="2">
    <source>
        <dbReference type="Ensembl" id="ENSHCOP00000002885.1"/>
    </source>
</evidence>
<dbReference type="AlphaFoldDB" id="A0A3Q2XEV1"/>
<accession>A0A3Q2XEV1</accession>
<dbReference type="Ensembl" id="ENSHCOT00000009676.1">
    <property type="protein sequence ID" value="ENSHCOP00000002885.1"/>
    <property type="gene ID" value="ENSHCOG00000004119.1"/>
</dbReference>
<proteinExistence type="predicted"/>
<feature type="region of interest" description="Disordered" evidence="1">
    <location>
        <begin position="1"/>
        <end position="38"/>
    </location>
</feature>
<protein>
    <submittedName>
        <fullName evidence="2">Uncharacterized protein</fullName>
    </submittedName>
</protein>
<dbReference type="Proteomes" id="UP000264820">
    <property type="component" value="Unplaced"/>
</dbReference>
<reference evidence="2" key="1">
    <citation type="submission" date="2025-08" db="UniProtKB">
        <authorList>
            <consortium name="Ensembl"/>
        </authorList>
    </citation>
    <scope>IDENTIFICATION</scope>
</reference>
<reference evidence="2" key="2">
    <citation type="submission" date="2025-09" db="UniProtKB">
        <authorList>
            <consortium name="Ensembl"/>
        </authorList>
    </citation>
    <scope>IDENTIFICATION</scope>
</reference>
<organism evidence="2 3">
    <name type="scientific">Hippocampus comes</name>
    <name type="common">Tiger tail seahorse</name>
    <dbReference type="NCBI Taxonomy" id="109280"/>
    <lineage>
        <taxon>Eukaryota</taxon>
        <taxon>Metazoa</taxon>
        <taxon>Chordata</taxon>
        <taxon>Craniata</taxon>
        <taxon>Vertebrata</taxon>
        <taxon>Euteleostomi</taxon>
        <taxon>Actinopterygii</taxon>
        <taxon>Neopterygii</taxon>
        <taxon>Teleostei</taxon>
        <taxon>Neoteleostei</taxon>
        <taxon>Acanthomorphata</taxon>
        <taxon>Syngnathiaria</taxon>
        <taxon>Syngnathiformes</taxon>
        <taxon>Syngnathoidei</taxon>
        <taxon>Syngnathidae</taxon>
        <taxon>Hippocampus</taxon>
    </lineage>
</organism>
<sequence length="78" mass="8711">TNSASCPPLHSTIGRSPEPSSTKNPRQHQHLTKKDHGQQYTCHRFDTTHEVGVYHFITRKCNQAGLICATGLQGFHLT</sequence>
<name>A0A3Q2XEV1_HIPCM</name>
<evidence type="ECO:0000313" key="3">
    <source>
        <dbReference type="Proteomes" id="UP000264820"/>
    </source>
</evidence>
<keyword evidence="3" id="KW-1185">Reference proteome</keyword>